<dbReference type="InterPro" id="IPR036071">
    <property type="entry name" value="AMMECR1_dom_sf"/>
</dbReference>
<dbReference type="Proteomes" id="UP000050326">
    <property type="component" value="Unassembled WGS sequence"/>
</dbReference>
<dbReference type="Gene3D" id="3.40.830.10">
    <property type="entry name" value="LigB-like"/>
    <property type="match status" value="1"/>
</dbReference>
<dbReference type="PROSITE" id="PS51112">
    <property type="entry name" value="AMMECR1"/>
    <property type="match status" value="1"/>
</dbReference>
<dbReference type="PATRIC" id="fig|36849.3.peg.87"/>
<gene>
    <name evidence="2" type="ORF">OXPF_00780</name>
</gene>
<dbReference type="OrthoDB" id="159752at2"/>
<proteinExistence type="predicted"/>
<dbReference type="RefSeq" id="WP_054873240.1">
    <property type="nucleotide sequence ID" value="NZ_LKET01000006.1"/>
</dbReference>
<evidence type="ECO:0000313" key="2">
    <source>
        <dbReference type="EMBL" id="KPU46350.1"/>
    </source>
</evidence>
<reference evidence="2 3" key="1">
    <citation type="submission" date="2015-09" db="EMBL/GenBank/DDBJ databases">
        <title>Genome sequence of Oxobacter pfennigii DSM 3222.</title>
        <authorList>
            <person name="Poehlein A."/>
            <person name="Bengelsdorf F.R."/>
            <person name="Schiel-Bengelsdorf B."/>
            <person name="Duerre P."/>
            <person name="Daniel R."/>
        </authorList>
    </citation>
    <scope>NUCLEOTIDE SEQUENCE [LARGE SCALE GENOMIC DNA]</scope>
    <source>
        <strain evidence="2 3">DSM 3222</strain>
    </source>
</reference>
<keyword evidence="3" id="KW-1185">Reference proteome</keyword>
<dbReference type="GO" id="GO:0008198">
    <property type="term" value="F:ferrous iron binding"/>
    <property type="evidence" value="ECO:0007669"/>
    <property type="project" value="InterPro"/>
</dbReference>
<evidence type="ECO:0000259" key="1">
    <source>
        <dbReference type="PROSITE" id="PS51112"/>
    </source>
</evidence>
<feature type="domain" description="AMMECR1" evidence="1">
    <location>
        <begin position="300"/>
        <end position="470"/>
    </location>
</feature>
<dbReference type="AlphaFoldDB" id="A0A0P9ALR8"/>
<dbReference type="PANTHER" id="PTHR13016">
    <property type="entry name" value="AMMECR1 HOMOLOG"/>
    <property type="match status" value="1"/>
</dbReference>
<evidence type="ECO:0000313" key="3">
    <source>
        <dbReference type="Proteomes" id="UP000050326"/>
    </source>
</evidence>
<dbReference type="Pfam" id="PF02900">
    <property type="entry name" value="LigB"/>
    <property type="match status" value="1"/>
</dbReference>
<dbReference type="PANTHER" id="PTHR13016:SF0">
    <property type="entry name" value="AMME SYNDROME CANDIDATE GENE 1 PROTEIN"/>
    <property type="match status" value="1"/>
</dbReference>
<dbReference type="InterPro" id="IPR027623">
    <property type="entry name" value="AmmeMemoSam_A"/>
</dbReference>
<dbReference type="NCBIfam" id="TIGR04335">
    <property type="entry name" value="AmmeMemoSam_A"/>
    <property type="match status" value="1"/>
</dbReference>
<dbReference type="InterPro" id="IPR004183">
    <property type="entry name" value="Xdiol_dOase_suB"/>
</dbReference>
<dbReference type="Gene3D" id="3.30.1490.150">
    <property type="entry name" value="Hypothetical protein ph0010, domain 2"/>
    <property type="match status" value="1"/>
</dbReference>
<dbReference type="GO" id="GO:0016702">
    <property type="term" value="F:oxidoreductase activity, acting on single donors with incorporation of molecular oxygen, incorporation of two atoms of oxygen"/>
    <property type="evidence" value="ECO:0007669"/>
    <property type="project" value="UniProtKB-ARBA"/>
</dbReference>
<dbReference type="InterPro" id="IPR023473">
    <property type="entry name" value="AMMECR1"/>
</dbReference>
<dbReference type="InterPro" id="IPR027485">
    <property type="entry name" value="AMMECR1_N"/>
</dbReference>
<dbReference type="EMBL" id="LKET01000006">
    <property type="protein sequence ID" value="KPU46350.1"/>
    <property type="molecule type" value="Genomic_DNA"/>
</dbReference>
<name>A0A0P9ALR8_9CLOT</name>
<dbReference type="CDD" id="cd07951">
    <property type="entry name" value="ED_3B_N_AMMECR1"/>
    <property type="match status" value="1"/>
</dbReference>
<dbReference type="SUPFAM" id="SSF143447">
    <property type="entry name" value="AMMECR1-like"/>
    <property type="match status" value="1"/>
</dbReference>
<dbReference type="Pfam" id="PF01871">
    <property type="entry name" value="AMMECR1"/>
    <property type="match status" value="1"/>
</dbReference>
<dbReference type="Gene3D" id="3.30.700.20">
    <property type="entry name" value="Hypothetical protein ph0010, domain 1"/>
    <property type="match status" value="1"/>
</dbReference>
<accession>A0A0P9ALR8</accession>
<dbReference type="SUPFAM" id="SSF53213">
    <property type="entry name" value="LigB-like"/>
    <property type="match status" value="1"/>
</dbReference>
<organism evidence="2 3">
    <name type="scientific">Oxobacter pfennigii</name>
    <dbReference type="NCBI Taxonomy" id="36849"/>
    <lineage>
        <taxon>Bacteria</taxon>
        <taxon>Bacillati</taxon>
        <taxon>Bacillota</taxon>
        <taxon>Clostridia</taxon>
        <taxon>Eubacteriales</taxon>
        <taxon>Clostridiaceae</taxon>
        <taxon>Oxobacter</taxon>
    </lineage>
</organism>
<sequence>MGKLLKTYITPHPPIIVHEVGLGREAGVQSTINAMNYVAEEIGNLSPGVIIVITPPHSPAFGDAMSISIEKFLYGDFGQFGAPEVSFKLETDVRLSNLIMRKAAAQSLPVAPIDSEASKRYGISSKLDHGAMVPLYFVNNRYRDYKMVYITYGRLGNEKLYHFGRLIRESIEEVASDAVLICSGDLSHRLNIQAPAGYHPKGEEYDSTIVDLLRGADIDKIMDIDKALIEMAAECAYPSIITALGSLDGMDINGEVLSYEGTFGVGYCVAAYSLCNKNSHKDRIDYYYGRKKDITKNLRAKEDEYVRLARESLTHYIKTGKFMDIPDSTSDELLIKKAGVFVSIKKDGMLRGCIGTIEGVHENIAREIIQNAVSAGTRDMRFYEVEEDELDELVFSVDVLGETHPVKNIKELDPVRYGVIVSKGSKRGLLLPNLEGVNTVDEQLNIALNKAGIRNNEDYKIEKFAVYRHF</sequence>
<protein>
    <recommendedName>
        <fullName evidence="1">AMMECR1 domain-containing protein</fullName>
    </recommendedName>
</protein>
<dbReference type="STRING" id="36849.OXPF_00780"/>
<dbReference type="InterPro" id="IPR002733">
    <property type="entry name" value="AMMECR1_domain"/>
</dbReference>
<comment type="caution">
    <text evidence="2">The sequence shown here is derived from an EMBL/GenBank/DDBJ whole genome shotgun (WGS) entry which is preliminary data.</text>
</comment>